<sequence>MTRTLVTGSAGRLGRSLVTTLAQAGHEVIGVDVTAGTPGEAAATLPADLTDLGEAYDVMARFRPDVVVHLAAIATPFSRTDGLTFRTNTQLAFNVCQAAGNLGVGRVIVASSPTVIGYGAPSGWTPNYLPIDEEHPTEPWNSYSLSKLVAEQTMRSFARDSETKFAAVRPCFVVAPEEWAGAPTQSGHTIADRLDRPELAGVSLFNYIDARDASDMISVLIERLPGLPNGEVFFAGAADALARRPLAELLPQVMPATETPAGVSIGASGEAPVEASVEAIASPLTGTSPAFTSAKAERMLGWIAKRSWRTELEIR</sequence>
<dbReference type="PANTHER" id="PTHR43245:SF55">
    <property type="entry name" value="NAD(P)-BINDING DOMAIN-CONTAINING PROTEIN"/>
    <property type="match status" value="1"/>
</dbReference>
<evidence type="ECO:0000259" key="1">
    <source>
        <dbReference type="Pfam" id="PF01370"/>
    </source>
</evidence>
<dbReference type="RefSeq" id="WP_189141642.1">
    <property type="nucleotide sequence ID" value="NZ_BMNK01000010.1"/>
</dbReference>
<comment type="caution">
    <text evidence="2">The sequence shown here is derived from an EMBL/GenBank/DDBJ whole genome shotgun (WGS) entry which is preliminary data.</text>
</comment>
<dbReference type="Pfam" id="PF01370">
    <property type="entry name" value="Epimerase"/>
    <property type="match status" value="1"/>
</dbReference>
<proteinExistence type="predicted"/>
<protein>
    <submittedName>
        <fullName evidence="2">Oxidoreductase</fullName>
    </submittedName>
</protein>
<dbReference type="SUPFAM" id="SSF51735">
    <property type="entry name" value="NAD(P)-binding Rossmann-fold domains"/>
    <property type="match status" value="1"/>
</dbReference>
<dbReference type="Gene3D" id="3.40.50.720">
    <property type="entry name" value="NAD(P)-binding Rossmann-like Domain"/>
    <property type="match status" value="1"/>
</dbReference>
<dbReference type="Proteomes" id="UP000660745">
    <property type="component" value="Unassembled WGS sequence"/>
</dbReference>
<evidence type="ECO:0000313" key="2">
    <source>
        <dbReference type="EMBL" id="GGP11513.1"/>
    </source>
</evidence>
<dbReference type="InterPro" id="IPR001509">
    <property type="entry name" value="Epimerase_deHydtase"/>
</dbReference>
<dbReference type="PANTHER" id="PTHR43245">
    <property type="entry name" value="BIFUNCTIONAL POLYMYXIN RESISTANCE PROTEIN ARNA"/>
    <property type="match status" value="1"/>
</dbReference>
<dbReference type="CDD" id="cd08946">
    <property type="entry name" value="SDR_e"/>
    <property type="match status" value="1"/>
</dbReference>
<evidence type="ECO:0000313" key="3">
    <source>
        <dbReference type="Proteomes" id="UP000660745"/>
    </source>
</evidence>
<organism evidence="2 3">
    <name type="scientific">Nonomuraea glycinis</name>
    <dbReference type="NCBI Taxonomy" id="2047744"/>
    <lineage>
        <taxon>Bacteria</taxon>
        <taxon>Bacillati</taxon>
        <taxon>Actinomycetota</taxon>
        <taxon>Actinomycetes</taxon>
        <taxon>Streptosporangiales</taxon>
        <taxon>Streptosporangiaceae</taxon>
        <taxon>Nonomuraea</taxon>
    </lineage>
</organism>
<dbReference type="AlphaFoldDB" id="A0A918A8G0"/>
<feature type="domain" description="NAD-dependent epimerase/dehydratase" evidence="1">
    <location>
        <begin position="5"/>
        <end position="232"/>
    </location>
</feature>
<dbReference type="EMBL" id="BMNK01000010">
    <property type="protein sequence ID" value="GGP11513.1"/>
    <property type="molecule type" value="Genomic_DNA"/>
</dbReference>
<reference evidence="2" key="1">
    <citation type="journal article" date="2014" name="Int. J. Syst. Evol. Microbiol.">
        <title>Complete genome sequence of Corynebacterium casei LMG S-19264T (=DSM 44701T), isolated from a smear-ripened cheese.</title>
        <authorList>
            <consortium name="US DOE Joint Genome Institute (JGI-PGF)"/>
            <person name="Walter F."/>
            <person name="Albersmeier A."/>
            <person name="Kalinowski J."/>
            <person name="Ruckert C."/>
        </authorList>
    </citation>
    <scope>NUCLEOTIDE SEQUENCE</scope>
    <source>
        <strain evidence="2">CGMCC 4.7430</strain>
    </source>
</reference>
<dbReference type="InterPro" id="IPR050177">
    <property type="entry name" value="Lipid_A_modif_metabolic_enz"/>
</dbReference>
<reference evidence="2" key="2">
    <citation type="submission" date="2020-09" db="EMBL/GenBank/DDBJ databases">
        <authorList>
            <person name="Sun Q."/>
            <person name="Zhou Y."/>
        </authorList>
    </citation>
    <scope>NUCLEOTIDE SEQUENCE</scope>
    <source>
        <strain evidence="2">CGMCC 4.7430</strain>
    </source>
</reference>
<name>A0A918A8G0_9ACTN</name>
<gene>
    <name evidence="2" type="ORF">GCM10012278_55410</name>
</gene>
<dbReference type="InterPro" id="IPR036291">
    <property type="entry name" value="NAD(P)-bd_dom_sf"/>
</dbReference>
<keyword evidence="3" id="KW-1185">Reference proteome</keyword>
<accession>A0A918A8G0</accession>